<organism evidence="2 3">
    <name type="scientific">Neiella marina</name>
    <dbReference type="NCBI Taxonomy" id="508461"/>
    <lineage>
        <taxon>Bacteria</taxon>
        <taxon>Pseudomonadati</taxon>
        <taxon>Pseudomonadota</taxon>
        <taxon>Gammaproteobacteria</taxon>
        <taxon>Alteromonadales</taxon>
        <taxon>Echinimonadaceae</taxon>
        <taxon>Neiella</taxon>
    </lineage>
</organism>
<dbReference type="PANTHER" id="PTHR43581:SF2">
    <property type="entry name" value="EXCINUCLEASE ATPASE SUBUNIT"/>
    <property type="match status" value="1"/>
</dbReference>
<dbReference type="InterPro" id="IPR027417">
    <property type="entry name" value="P-loop_NTPase"/>
</dbReference>
<evidence type="ECO:0000313" key="3">
    <source>
        <dbReference type="Proteomes" id="UP000619743"/>
    </source>
</evidence>
<gene>
    <name evidence="2" type="ORF">GCM10011369_35880</name>
</gene>
<dbReference type="GO" id="GO:0016887">
    <property type="term" value="F:ATP hydrolysis activity"/>
    <property type="evidence" value="ECO:0007669"/>
    <property type="project" value="InterPro"/>
</dbReference>
<dbReference type="PANTHER" id="PTHR43581">
    <property type="entry name" value="ATP/GTP PHOSPHATASE"/>
    <property type="match status" value="1"/>
</dbReference>
<sequence>MKIKKIQLNNVKSFDSVIECQFDENTPVYSISGRNGAGKSTILKSAYLIQKAYFCILLGSQFWEKFEAEASRFLNSSNSYINLTMFEGDEEVTLTLFIDKKKITLDCNNDDFIKRYWNLKSPENLILYIDASKGFSEETLQFNELNIADNSKIDLAIEAVLRPEQLFSGIYRQLVKDHVHGRLIPSKPDRLLYFRVASRMFTSLIPNVELKNFSGKHKEGEFVLLGKANIDRRKPLYDVREFSSGEKALLSTLSFLCISKSVCALFIDEPENHFHENLLLEFISLLYALCENGGLLGWATRENESGGGLNLKEEWLEKEYKDHQLNQVILSTHSKTLIYKIFTMGKNFIVSDEVKEINYDDAENDLRELGLSSIHSKVLLVEGTGDHESLEYILKGKNINIKPLGGSKEVIETFKKLAALKEHIRDMQFVFLVDSDNKPNEYFVKIRDLDVNFYDESFIKLSKHEFENYLLDEEVFSNVVNHYVSYSGEEDKQVTTQDIKLKFKEFANSSLPQVYKKETSLVLNHKIESFFANKLWGNRSFNWENKDNIVTQINDSVLDIASIQSLASDLKESITSVFDAYEVENENTLIDRCDGKQVFGKASAYFSRHSGIDNKVFKKAIYRNAFMLEDSQLTILVKDILRRFA</sequence>
<dbReference type="Proteomes" id="UP000619743">
    <property type="component" value="Unassembled WGS sequence"/>
</dbReference>
<dbReference type="RefSeq" id="WP_087507637.1">
    <property type="nucleotide sequence ID" value="NZ_BMDX01000032.1"/>
</dbReference>
<dbReference type="InterPro" id="IPR003959">
    <property type="entry name" value="ATPase_AAA_core"/>
</dbReference>
<evidence type="ECO:0000259" key="1">
    <source>
        <dbReference type="Pfam" id="PF13304"/>
    </source>
</evidence>
<protein>
    <recommendedName>
        <fullName evidence="1">ATPase AAA-type core domain-containing protein</fullName>
    </recommendedName>
</protein>
<comment type="caution">
    <text evidence="2">The sequence shown here is derived from an EMBL/GenBank/DDBJ whole genome shotgun (WGS) entry which is preliminary data.</text>
</comment>
<reference evidence="3" key="1">
    <citation type="journal article" date="2019" name="Int. J. Syst. Evol. Microbiol.">
        <title>The Global Catalogue of Microorganisms (GCM) 10K type strain sequencing project: providing services to taxonomists for standard genome sequencing and annotation.</title>
        <authorList>
            <consortium name="The Broad Institute Genomics Platform"/>
            <consortium name="The Broad Institute Genome Sequencing Center for Infectious Disease"/>
            <person name="Wu L."/>
            <person name="Ma J."/>
        </authorList>
    </citation>
    <scope>NUCLEOTIDE SEQUENCE [LARGE SCALE GENOMIC DNA]</scope>
    <source>
        <strain evidence="3">CGMCC 1.10130</strain>
    </source>
</reference>
<dbReference type="Gene3D" id="3.40.50.300">
    <property type="entry name" value="P-loop containing nucleotide triphosphate hydrolases"/>
    <property type="match status" value="1"/>
</dbReference>
<dbReference type="EMBL" id="BMDX01000032">
    <property type="protein sequence ID" value="GGA90567.1"/>
    <property type="molecule type" value="Genomic_DNA"/>
</dbReference>
<evidence type="ECO:0000313" key="2">
    <source>
        <dbReference type="EMBL" id="GGA90567.1"/>
    </source>
</evidence>
<proteinExistence type="predicted"/>
<dbReference type="Pfam" id="PF13304">
    <property type="entry name" value="AAA_21"/>
    <property type="match status" value="1"/>
</dbReference>
<feature type="domain" description="ATPase AAA-type core" evidence="1">
    <location>
        <begin position="31"/>
        <end position="337"/>
    </location>
</feature>
<dbReference type="SUPFAM" id="SSF52540">
    <property type="entry name" value="P-loop containing nucleoside triphosphate hydrolases"/>
    <property type="match status" value="1"/>
</dbReference>
<dbReference type="InterPro" id="IPR051396">
    <property type="entry name" value="Bact_Antivir_Def_Nuclease"/>
</dbReference>
<dbReference type="OrthoDB" id="9815944at2"/>
<dbReference type="GO" id="GO:0006302">
    <property type="term" value="P:double-strand break repair"/>
    <property type="evidence" value="ECO:0007669"/>
    <property type="project" value="InterPro"/>
</dbReference>
<name>A0A8J2UB29_9GAMM</name>
<keyword evidence="3" id="KW-1185">Reference proteome</keyword>
<accession>A0A8J2UB29</accession>
<dbReference type="AlphaFoldDB" id="A0A8J2UB29"/>